<keyword evidence="2" id="KW-0812">Transmembrane</keyword>
<evidence type="ECO:0000313" key="5">
    <source>
        <dbReference type="Proteomes" id="UP000011087"/>
    </source>
</evidence>
<feature type="transmembrane region" description="Helical" evidence="2">
    <location>
        <begin position="75"/>
        <end position="98"/>
    </location>
</feature>
<dbReference type="GeneID" id="17299660"/>
<organism evidence="3">
    <name type="scientific">Guillardia theta (strain CCMP2712)</name>
    <name type="common">Cryptophyte</name>
    <dbReference type="NCBI Taxonomy" id="905079"/>
    <lineage>
        <taxon>Eukaryota</taxon>
        <taxon>Cryptophyceae</taxon>
        <taxon>Pyrenomonadales</taxon>
        <taxon>Geminigeraceae</taxon>
        <taxon>Guillardia</taxon>
    </lineage>
</organism>
<reference evidence="5" key="2">
    <citation type="submission" date="2012-11" db="EMBL/GenBank/DDBJ databases">
        <authorList>
            <person name="Kuo A."/>
            <person name="Curtis B.A."/>
            <person name="Tanifuji G."/>
            <person name="Burki F."/>
            <person name="Gruber A."/>
            <person name="Irimia M."/>
            <person name="Maruyama S."/>
            <person name="Arias M.C."/>
            <person name="Ball S.G."/>
            <person name="Gile G.H."/>
            <person name="Hirakawa Y."/>
            <person name="Hopkins J.F."/>
            <person name="Rensing S.A."/>
            <person name="Schmutz J."/>
            <person name="Symeonidi A."/>
            <person name="Elias M."/>
            <person name="Eveleigh R.J."/>
            <person name="Herman E.K."/>
            <person name="Klute M.J."/>
            <person name="Nakayama T."/>
            <person name="Obornik M."/>
            <person name="Reyes-Prieto A."/>
            <person name="Armbrust E.V."/>
            <person name="Aves S.J."/>
            <person name="Beiko R.G."/>
            <person name="Coutinho P."/>
            <person name="Dacks J.B."/>
            <person name="Durnford D.G."/>
            <person name="Fast N.M."/>
            <person name="Green B.R."/>
            <person name="Grisdale C."/>
            <person name="Hempe F."/>
            <person name="Henrissat B."/>
            <person name="Hoppner M.P."/>
            <person name="Ishida K.-I."/>
            <person name="Kim E."/>
            <person name="Koreny L."/>
            <person name="Kroth P.G."/>
            <person name="Liu Y."/>
            <person name="Malik S.-B."/>
            <person name="Maier U.G."/>
            <person name="McRose D."/>
            <person name="Mock T."/>
            <person name="Neilson J.A."/>
            <person name="Onodera N.T."/>
            <person name="Poole A.M."/>
            <person name="Pritham E.J."/>
            <person name="Richards T.A."/>
            <person name="Rocap G."/>
            <person name="Roy S.W."/>
            <person name="Sarai C."/>
            <person name="Schaack S."/>
            <person name="Shirato S."/>
            <person name="Slamovits C.H."/>
            <person name="Spencer D.F."/>
            <person name="Suzuki S."/>
            <person name="Worden A.Z."/>
            <person name="Zauner S."/>
            <person name="Barry K."/>
            <person name="Bell C."/>
            <person name="Bharti A.K."/>
            <person name="Crow J.A."/>
            <person name="Grimwood J."/>
            <person name="Kramer R."/>
            <person name="Lindquist E."/>
            <person name="Lucas S."/>
            <person name="Salamov A."/>
            <person name="McFadden G.I."/>
            <person name="Lane C.E."/>
            <person name="Keeling P.J."/>
            <person name="Gray M.W."/>
            <person name="Grigoriev I.V."/>
            <person name="Archibald J.M."/>
        </authorList>
    </citation>
    <scope>NUCLEOTIDE SEQUENCE</scope>
    <source>
        <strain evidence="5">CCMP2712</strain>
    </source>
</reference>
<accession>L1J4G3</accession>
<dbReference type="Proteomes" id="UP000011087">
    <property type="component" value="Unassembled WGS sequence"/>
</dbReference>
<dbReference type="OrthoDB" id="10559509at2759"/>
<dbReference type="KEGG" id="gtt:GUITHDRAFT_140867"/>
<feature type="coiled-coil region" evidence="1">
    <location>
        <begin position="98"/>
        <end position="125"/>
    </location>
</feature>
<keyword evidence="1" id="KW-0175">Coiled coil</keyword>
<reference evidence="3 5" key="1">
    <citation type="journal article" date="2012" name="Nature">
        <title>Algal genomes reveal evolutionary mosaicism and the fate of nucleomorphs.</title>
        <authorList>
            <consortium name="DOE Joint Genome Institute"/>
            <person name="Curtis B.A."/>
            <person name="Tanifuji G."/>
            <person name="Burki F."/>
            <person name="Gruber A."/>
            <person name="Irimia M."/>
            <person name="Maruyama S."/>
            <person name="Arias M.C."/>
            <person name="Ball S.G."/>
            <person name="Gile G.H."/>
            <person name="Hirakawa Y."/>
            <person name="Hopkins J.F."/>
            <person name="Kuo A."/>
            <person name="Rensing S.A."/>
            <person name="Schmutz J."/>
            <person name="Symeonidi A."/>
            <person name="Elias M."/>
            <person name="Eveleigh R.J."/>
            <person name="Herman E.K."/>
            <person name="Klute M.J."/>
            <person name="Nakayama T."/>
            <person name="Obornik M."/>
            <person name="Reyes-Prieto A."/>
            <person name="Armbrust E.V."/>
            <person name="Aves S.J."/>
            <person name="Beiko R.G."/>
            <person name="Coutinho P."/>
            <person name="Dacks J.B."/>
            <person name="Durnford D.G."/>
            <person name="Fast N.M."/>
            <person name="Green B.R."/>
            <person name="Grisdale C.J."/>
            <person name="Hempel F."/>
            <person name="Henrissat B."/>
            <person name="Hoppner M.P."/>
            <person name="Ishida K."/>
            <person name="Kim E."/>
            <person name="Koreny L."/>
            <person name="Kroth P.G."/>
            <person name="Liu Y."/>
            <person name="Malik S.B."/>
            <person name="Maier U.G."/>
            <person name="McRose D."/>
            <person name="Mock T."/>
            <person name="Neilson J.A."/>
            <person name="Onodera N.T."/>
            <person name="Poole A.M."/>
            <person name="Pritham E.J."/>
            <person name="Richards T.A."/>
            <person name="Rocap G."/>
            <person name="Roy S.W."/>
            <person name="Sarai C."/>
            <person name="Schaack S."/>
            <person name="Shirato S."/>
            <person name="Slamovits C.H."/>
            <person name="Spencer D.F."/>
            <person name="Suzuki S."/>
            <person name="Worden A.Z."/>
            <person name="Zauner S."/>
            <person name="Barry K."/>
            <person name="Bell C."/>
            <person name="Bharti A.K."/>
            <person name="Crow J.A."/>
            <person name="Grimwood J."/>
            <person name="Kramer R."/>
            <person name="Lindquist E."/>
            <person name="Lucas S."/>
            <person name="Salamov A."/>
            <person name="McFadden G.I."/>
            <person name="Lane C.E."/>
            <person name="Keeling P.J."/>
            <person name="Gray M.W."/>
            <person name="Grigoriev I.V."/>
            <person name="Archibald J.M."/>
        </authorList>
    </citation>
    <scope>NUCLEOTIDE SEQUENCE</scope>
    <source>
        <strain evidence="3 5">CCMP2712</strain>
    </source>
</reference>
<dbReference type="EMBL" id="JH993013">
    <property type="protein sequence ID" value="EKX43019.1"/>
    <property type="molecule type" value="Genomic_DNA"/>
</dbReference>
<proteinExistence type="predicted"/>
<evidence type="ECO:0000313" key="3">
    <source>
        <dbReference type="EMBL" id="EKX43019.1"/>
    </source>
</evidence>
<name>L1J4G3_GUITC</name>
<dbReference type="PaxDb" id="55529-EKX43019"/>
<sequence length="127" mass="13950">MVFPVAAFAFSSVTSLIGACGSWGYLKLKALDDQIDRISTSTHMLELSVDSAKKGSMWSELLKPLAMECGPPLKVISYSLCAASAAFVLVGIGAWMELRSFRIEIHRLREENDALRRQLKAGKEESV</sequence>
<evidence type="ECO:0000256" key="1">
    <source>
        <dbReference type="SAM" id="Coils"/>
    </source>
</evidence>
<evidence type="ECO:0000313" key="4">
    <source>
        <dbReference type="EnsemblProtists" id="EKX43019"/>
    </source>
</evidence>
<dbReference type="AlphaFoldDB" id="L1J4G3"/>
<dbReference type="EnsemblProtists" id="EKX43019">
    <property type="protein sequence ID" value="EKX43019"/>
    <property type="gene ID" value="GUITHDRAFT_140867"/>
</dbReference>
<evidence type="ECO:0000256" key="2">
    <source>
        <dbReference type="SAM" id="Phobius"/>
    </source>
</evidence>
<gene>
    <name evidence="3" type="ORF">GUITHDRAFT_140867</name>
</gene>
<reference evidence="4" key="3">
    <citation type="submission" date="2016-03" db="UniProtKB">
        <authorList>
            <consortium name="EnsemblProtists"/>
        </authorList>
    </citation>
    <scope>IDENTIFICATION</scope>
</reference>
<protein>
    <recommendedName>
        <fullName evidence="6">Transmembrane protein</fullName>
    </recommendedName>
</protein>
<evidence type="ECO:0008006" key="6">
    <source>
        <dbReference type="Google" id="ProtNLM"/>
    </source>
</evidence>
<dbReference type="RefSeq" id="XP_005829999.1">
    <property type="nucleotide sequence ID" value="XM_005829942.1"/>
</dbReference>
<keyword evidence="2" id="KW-1133">Transmembrane helix</keyword>
<keyword evidence="5" id="KW-1185">Reference proteome</keyword>
<dbReference type="HOGENOM" id="CLU_1974761_0_0_1"/>
<keyword evidence="2" id="KW-0472">Membrane</keyword>